<reference evidence="3 4" key="1">
    <citation type="submission" date="2019-01" db="EMBL/GenBank/DDBJ databases">
        <authorList>
            <person name="Ferrante I. M."/>
        </authorList>
    </citation>
    <scope>NUCLEOTIDE SEQUENCE [LARGE SCALE GENOMIC DNA]</scope>
    <source>
        <strain evidence="3 4">B856</strain>
    </source>
</reference>
<feature type="region of interest" description="Disordered" evidence="1">
    <location>
        <begin position="70"/>
        <end position="89"/>
    </location>
</feature>
<evidence type="ECO:0000313" key="3">
    <source>
        <dbReference type="EMBL" id="VEU39307.1"/>
    </source>
</evidence>
<dbReference type="EMBL" id="CAACVS010000214">
    <property type="protein sequence ID" value="VEU39307.1"/>
    <property type="molecule type" value="Genomic_DNA"/>
</dbReference>
<evidence type="ECO:0000313" key="4">
    <source>
        <dbReference type="Proteomes" id="UP000291116"/>
    </source>
</evidence>
<gene>
    <name evidence="3" type="ORF">PSNMU_V1.4_AUG-EV-PASAV3_0061700</name>
</gene>
<evidence type="ECO:0000256" key="1">
    <source>
        <dbReference type="SAM" id="MobiDB-lite"/>
    </source>
</evidence>
<protein>
    <submittedName>
        <fullName evidence="3">Uncharacterized protein</fullName>
    </submittedName>
</protein>
<dbReference type="AlphaFoldDB" id="A0A448ZB70"/>
<proteinExistence type="predicted"/>
<evidence type="ECO:0000256" key="2">
    <source>
        <dbReference type="SAM" id="SignalP"/>
    </source>
</evidence>
<sequence>MLSPRSTIAAALLVLLLAVDPSHGLAGVVNRFRRSAPWGRAVARQRRTSTSTTSGVGLPVRAAVAKQGLLTEPEPELSPHPPGSTPFDADAYRQQMTDLVYQRSMERIFRD</sequence>
<feature type="chain" id="PRO_5019363745" evidence="2">
    <location>
        <begin position="25"/>
        <end position="111"/>
    </location>
</feature>
<feature type="region of interest" description="Disordered" evidence="1">
    <location>
        <begin position="39"/>
        <end position="58"/>
    </location>
</feature>
<keyword evidence="2" id="KW-0732">Signal</keyword>
<organism evidence="3 4">
    <name type="scientific">Pseudo-nitzschia multistriata</name>
    <dbReference type="NCBI Taxonomy" id="183589"/>
    <lineage>
        <taxon>Eukaryota</taxon>
        <taxon>Sar</taxon>
        <taxon>Stramenopiles</taxon>
        <taxon>Ochrophyta</taxon>
        <taxon>Bacillariophyta</taxon>
        <taxon>Bacillariophyceae</taxon>
        <taxon>Bacillariophycidae</taxon>
        <taxon>Bacillariales</taxon>
        <taxon>Bacillariaceae</taxon>
        <taxon>Pseudo-nitzschia</taxon>
    </lineage>
</organism>
<dbReference type="OrthoDB" id="52830at2759"/>
<keyword evidence="4" id="KW-1185">Reference proteome</keyword>
<feature type="signal peptide" evidence="2">
    <location>
        <begin position="1"/>
        <end position="24"/>
    </location>
</feature>
<accession>A0A448ZB70</accession>
<dbReference type="Proteomes" id="UP000291116">
    <property type="component" value="Unassembled WGS sequence"/>
</dbReference>
<name>A0A448ZB70_9STRA</name>